<proteinExistence type="predicted"/>
<dbReference type="SUPFAM" id="SSF56059">
    <property type="entry name" value="Glutathione synthetase ATP-binding domain-like"/>
    <property type="match status" value="1"/>
</dbReference>
<protein>
    <recommendedName>
        <fullName evidence="2">ATP-grasp domain-containing protein</fullName>
    </recommendedName>
</protein>
<evidence type="ECO:0000256" key="1">
    <source>
        <dbReference type="PROSITE-ProRule" id="PRU00409"/>
    </source>
</evidence>
<keyword evidence="1" id="KW-0067">ATP-binding</keyword>
<evidence type="ECO:0000259" key="2">
    <source>
        <dbReference type="PROSITE" id="PS50975"/>
    </source>
</evidence>
<gene>
    <name evidence="3" type="ORF">P0M35_06685</name>
</gene>
<keyword evidence="4" id="KW-1185">Reference proteome</keyword>
<dbReference type="RefSeq" id="WP_321535596.1">
    <property type="nucleotide sequence ID" value="NZ_JARGDL010000007.1"/>
</dbReference>
<comment type="caution">
    <text evidence="3">The sequence shown here is derived from an EMBL/GenBank/DDBJ whole genome shotgun (WGS) entry which is preliminary data.</text>
</comment>
<name>A0AAE3P2S6_9BACT</name>
<dbReference type="InterPro" id="IPR011761">
    <property type="entry name" value="ATP-grasp"/>
</dbReference>
<accession>A0AAE3P2S6</accession>
<organism evidence="3 4">
    <name type="scientific">Stygiobacter electus</name>
    <dbReference type="NCBI Taxonomy" id="3032292"/>
    <lineage>
        <taxon>Bacteria</taxon>
        <taxon>Pseudomonadati</taxon>
        <taxon>Ignavibacteriota</taxon>
        <taxon>Ignavibacteria</taxon>
        <taxon>Ignavibacteriales</taxon>
        <taxon>Melioribacteraceae</taxon>
        <taxon>Stygiobacter</taxon>
    </lineage>
</organism>
<dbReference type="AlphaFoldDB" id="A0AAE3P2S6"/>
<keyword evidence="1" id="KW-0547">Nucleotide-binding</keyword>
<sequence length="299" mass="35660">MEQFDLAISFTWEYDYDFIELIEDYFQYYGLKTYLIKPDNVHDVINLLQNKKLQFTALLDRASDEDVSFIPIAQILKRRKCYIINPYQKVIKTIDKAIMHNKLLENKFKLPKTYILSSFKEDYRLLLTEKDLDHIGKPFIIKPSLYSGGGEGVIKNATTLEEIQQSRMKSPDEKFLIQEKIYPRTISGKRAWFRLIWAFDTVIPTFWDDQLHIYNILTAKEIKQKHLQQLMKITKRLAQITKLDYFSTEIALTKDHKFYLIDYINDQIDMRLKSKHIDGVPDKVVNKFIERMYYKILSL</sequence>
<dbReference type="PROSITE" id="PS50975">
    <property type="entry name" value="ATP_GRASP"/>
    <property type="match status" value="1"/>
</dbReference>
<evidence type="ECO:0000313" key="3">
    <source>
        <dbReference type="EMBL" id="MDF1611830.1"/>
    </source>
</evidence>
<feature type="domain" description="ATP-grasp" evidence="2">
    <location>
        <begin position="100"/>
        <end position="298"/>
    </location>
</feature>
<dbReference type="GO" id="GO:0046872">
    <property type="term" value="F:metal ion binding"/>
    <property type="evidence" value="ECO:0007669"/>
    <property type="project" value="InterPro"/>
</dbReference>
<reference evidence="3" key="1">
    <citation type="submission" date="2023-03" db="EMBL/GenBank/DDBJ databases">
        <title>Stygiobacter electus gen. nov., sp. nov., facultatively anaerobic thermotolerant bacterium of the class Ignavibacteria from a well of Yessentuki mineral water deposit.</title>
        <authorList>
            <person name="Podosokorskaya O.A."/>
            <person name="Elcheninov A.G."/>
            <person name="Petrova N.F."/>
            <person name="Zavarzina D.G."/>
            <person name="Kublanov I.V."/>
            <person name="Merkel A.Y."/>
        </authorList>
    </citation>
    <scope>NUCLEOTIDE SEQUENCE</scope>
    <source>
        <strain evidence="3">09-Me</strain>
    </source>
</reference>
<evidence type="ECO:0000313" key="4">
    <source>
        <dbReference type="Proteomes" id="UP001221302"/>
    </source>
</evidence>
<dbReference type="Proteomes" id="UP001221302">
    <property type="component" value="Unassembled WGS sequence"/>
</dbReference>
<dbReference type="EMBL" id="JARGDL010000007">
    <property type="protein sequence ID" value="MDF1611830.1"/>
    <property type="molecule type" value="Genomic_DNA"/>
</dbReference>
<dbReference type="GO" id="GO:0005524">
    <property type="term" value="F:ATP binding"/>
    <property type="evidence" value="ECO:0007669"/>
    <property type="project" value="UniProtKB-UniRule"/>
</dbReference>